<name>I3IP04_9BACT</name>
<dbReference type="Proteomes" id="UP000002985">
    <property type="component" value="Unassembled WGS sequence"/>
</dbReference>
<gene>
    <name evidence="3" type="ORF">KSU1_D0140</name>
</gene>
<dbReference type="eggNOG" id="COG0589">
    <property type="taxonomic scope" value="Bacteria"/>
</dbReference>
<dbReference type="EMBL" id="BAFH01000004">
    <property type="protein sequence ID" value="GAB63449.1"/>
    <property type="molecule type" value="Genomic_DNA"/>
</dbReference>
<dbReference type="Gene3D" id="3.40.50.12370">
    <property type="match status" value="1"/>
</dbReference>
<dbReference type="AlphaFoldDB" id="I3IP04"/>
<dbReference type="STRING" id="247490.KSU1_D0140"/>
<dbReference type="Pfam" id="PF00582">
    <property type="entry name" value="Usp"/>
    <property type="match status" value="2"/>
</dbReference>
<dbReference type="PRINTS" id="PR01438">
    <property type="entry name" value="UNVRSLSTRESS"/>
</dbReference>
<proteinExistence type="inferred from homology"/>
<keyword evidence="4" id="KW-1185">Reference proteome</keyword>
<evidence type="ECO:0000259" key="2">
    <source>
        <dbReference type="Pfam" id="PF00582"/>
    </source>
</evidence>
<dbReference type="SUPFAM" id="SSF52402">
    <property type="entry name" value="Adenine nucleotide alpha hydrolases-like"/>
    <property type="match status" value="2"/>
</dbReference>
<dbReference type="InterPro" id="IPR006015">
    <property type="entry name" value="Universal_stress_UspA"/>
</dbReference>
<evidence type="ECO:0000256" key="1">
    <source>
        <dbReference type="ARBA" id="ARBA00008791"/>
    </source>
</evidence>
<reference evidence="3 4" key="1">
    <citation type="journal article" date="2012" name="FEBS Lett.">
        <title>Anammox organism KSU-1 expresses a NirK-type copper-containing nitrite reductase instead of a NirS-type with cytochrome cd1.</title>
        <authorList>
            <person name="Hira D."/>
            <person name="Toh H."/>
            <person name="Migita C.T."/>
            <person name="Okubo H."/>
            <person name="Nishiyama T."/>
            <person name="Hattori M."/>
            <person name="Furukawa K."/>
            <person name="Fujii T."/>
        </authorList>
    </citation>
    <scope>NUCLEOTIDE SEQUENCE [LARGE SCALE GENOMIC DNA]</scope>
</reference>
<protein>
    <recommendedName>
        <fullName evidence="2">UspA domain-containing protein</fullName>
    </recommendedName>
</protein>
<evidence type="ECO:0000313" key="4">
    <source>
        <dbReference type="Proteomes" id="UP000002985"/>
    </source>
</evidence>
<dbReference type="PANTHER" id="PTHR46268">
    <property type="entry name" value="STRESS RESPONSE PROTEIN NHAX"/>
    <property type="match status" value="1"/>
</dbReference>
<dbReference type="CDD" id="cd00293">
    <property type="entry name" value="USP-like"/>
    <property type="match status" value="2"/>
</dbReference>
<comment type="similarity">
    <text evidence="1">Belongs to the universal stress protein A family.</text>
</comment>
<dbReference type="InterPro" id="IPR006016">
    <property type="entry name" value="UspA"/>
</dbReference>
<dbReference type="PANTHER" id="PTHR46268:SF6">
    <property type="entry name" value="UNIVERSAL STRESS PROTEIN UP12"/>
    <property type="match status" value="1"/>
</dbReference>
<feature type="domain" description="UspA" evidence="2">
    <location>
        <begin position="210"/>
        <end position="330"/>
    </location>
</feature>
<feature type="domain" description="UspA" evidence="2">
    <location>
        <begin position="52"/>
        <end position="204"/>
    </location>
</feature>
<sequence>MRNAPAAFFPDLIFGLTKTCHSVIIALPRANNEHSILNKIFNSQTSGGIVFMIQQILVPTDGSENSLTAADYAIHIAQLFHASIRGLFVKDVKILTGPLIHDIGTSIGGAVPYGTFNQTIRGVLESQADAALNLVEGKCAKAGIPFSREIREGVVSREIVKSAESCDLVAMGRMGTHAEWRDVFLGTTVEFVVRQTHRPVLITPSEFRSFKRTLIAYDGSSYADKALRSGAEIAKAMKLPVTVVCVSDKKDDALEKLTRARTFLESYQLTVETITKGGYDHAGGILEVCNDETDLLVMGAYGHSRIQEMILGSTTVRVMRATSCPILLCR</sequence>
<evidence type="ECO:0000313" key="3">
    <source>
        <dbReference type="EMBL" id="GAB63449.1"/>
    </source>
</evidence>
<comment type="caution">
    <text evidence="3">The sequence shown here is derived from an EMBL/GenBank/DDBJ whole genome shotgun (WGS) entry which is preliminary data.</text>
</comment>
<accession>I3IP04</accession>
<organism evidence="3 4">
    <name type="scientific">Candidatus Jettenia caeni</name>
    <dbReference type="NCBI Taxonomy" id="247490"/>
    <lineage>
        <taxon>Bacteria</taxon>
        <taxon>Pseudomonadati</taxon>
        <taxon>Planctomycetota</taxon>
        <taxon>Candidatus Brocadiia</taxon>
        <taxon>Candidatus Brocadiales</taxon>
        <taxon>Candidatus Brocadiaceae</taxon>
        <taxon>Candidatus Jettenia</taxon>
    </lineage>
</organism>